<dbReference type="Proteomes" id="UP000034681">
    <property type="component" value="Unassembled WGS sequence"/>
</dbReference>
<reference evidence="2" key="1">
    <citation type="submission" date="2012-04" db="EMBL/GenBank/DDBJ databases">
        <authorList>
            <person name="Borisov I.G."/>
            <person name="Ivanikova N.V."/>
            <person name="Pinevich A.V."/>
        </authorList>
    </citation>
    <scope>NUCLEOTIDE SEQUENCE</scope>
    <source>
        <strain evidence="2">CALU 1027</strain>
    </source>
</reference>
<feature type="compositionally biased region" description="Acidic residues" evidence="1">
    <location>
        <begin position="62"/>
        <end position="78"/>
    </location>
</feature>
<sequence length="223" mass="23812">MPPADRPNSGDTLDHLLGLDGDLARQEQALRLKLETLHAQRESLRVVIQLLRSSPPPQPPEPDADGDDFDGADFDPGDFDANALDSGALDSGALDSGATSPGETSPGEISPDDTLVRSLNPKSAGSLGTASSSPSHAPPSWHRYLKPAYGSLSLADTIAVVLGKDPDRAWAIADITDTIFEGLSLESSMKAHDRIAHVLADGVRRQRWYRTQPGCYCLQNPQP</sequence>
<feature type="compositionally biased region" description="Low complexity" evidence="1">
    <location>
        <begin position="130"/>
        <end position="139"/>
    </location>
</feature>
<dbReference type="STRING" id="317619.GCA_000332315_02597"/>
<feature type="compositionally biased region" description="Polar residues" evidence="1">
    <location>
        <begin position="120"/>
        <end position="129"/>
    </location>
</feature>
<protein>
    <submittedName>
        <fullName evidence="2">Uncharacterized protein</fullName>
    </submittedName>
</protein>
<gene>
    <name evidence="2" type="ORF">PROH_18490</name>
</gene>
<dbReference type="eggNOG" id="ENOG50331VY">
    <property type="taxonomic scope" value="Bacteria"/>
</dbReference>
<evidence type="ECO:0000313" key="3">
    <source>
        <dbReference type="Proteomes" id="UP000034681"/>
    </source>
</evidence>
<proteinExistence type="predicted"/>
<comment type="caution">
    <text evidence="2">The sequence shown here is derived from an EMBL/GenBank/DDBJ whole genome shotgun (WGS) entry which is preliminary data.</text>
</comment>
<evidence type="ECO:0000313" key="2">
    <source>
        <dbReference type="EMBL" id="KKI98445.1"/>
    </source>
</evidence>
<dbReference type="AlphaFoldDB" id="A0A0M2PPE1"/>
<keyword evidence="3" id="KW-1185">Reference proteome</keyword>
<organism evidence="2 3">
    <name type="scientific">Prochlorothrix hollandica PCC 9006 = CALU 1027</name>
    <dbReference type="NCBI Taxonomy" id="317619"/>
    <lineage>
        <taxon>Bacteria</taxon>
        <taxon>Bacillati</taxon>
        <taxon>Cyanobacteriota</taxon>
        <taxon>Cyanophyceae</taxon>
        <taxon>Prochlorotrichales</taxon>
        <taxon>Prochlorotrichaceae</taxon>
        <taxon>Prochlorothrix</taxon>
    </lineage>
</organism>
<name>A0A0M2PPE1_PROHO</name>
<evidence type="ECO:0000256" key="1">
    <source>
        <dbReference type="SAM" id="MobiDB-lite"/>
    </source>
</evidence>
<accession>A0A0M2PPE1</accession>
<dbReference type="EMBL" id="AJTX02000008">
    <property type="protein sequence ID" value="KKI98445.1"/>
    <property type="molecule type" value="Genomic_DNA"/>
</dbReference>
<feature type="region of interest" description="Disordered" evidence="1">
    <location>
        <begin position="50"/>
        <end position="139"/>
    </location>
</feature>